<dbReference type="Proteomes" id="UP000248961">
    <property type="component" value="Unassembled WGS sequence"/>
</dbReference>
<dbReference type="AlphaFoldDB" id="A0A395HMR5"/>
<proteinExistence type="predicted"/>
<evidence type="ECO:0008006" key="3">
    <source>
        <dbReference type="Google" id="ProtNLM"/>
    </source>
</evidence>
<dbReference type="OrthoDB" id="414774at2759"/>
<dbReference type="PANTHER" id="PTHR45588:SF1">
    <property type="entry name" value="WW DOMAIN-CONTAINING PROTEIN"/>
    <property type="match status" value="1"/>
</dbReference>
<dbReference type="EMBL" id="KZ824310">
    <property type="protein sequence ID" value="RAL08713.1"/>
    <property type="molecule type" value="Genomic_DNA"/>
</dbReference>
<dbReference type="RefSeq" id="XP_025547867.1">
    <property type="nucleotide sequence ID" value="XM_025694146.1"/>
</dbReference>
<dbReference type="Gene3D" id="1.25.40.10">
    <property type="entry name" value="Tetratricopeptide repeat domain"/>
    <property type="match status" value="1"/>
</dbReference>
<dbReference type="VEuPathDB" id="FungiDB:BO97DRAFT_397508"/>
<dbReference type="InterPro" id="IPR011990">
    <property type="entry name" value="TPR-like_helical_dom_sf"/>
</dbReference>
<reference evidence="1 2" key="1">
    <citation type="submission" date="2018-02" db="EMBL/GenBank/DDBJ databases">
        <title>The genomes of Aspergillus section Nigri reveals drivers in fungal speciation.</title>
        <authorList>
            <consortium name="DOE Joint Genome Institute"/>
            <person name="Vesth T.C."/>
            <person name="Nybo J."/>
            <person name="Theobald S."/>
            <person name="Brandl J."/>
            <person name="Frisvad J.C."/>
            <person name="Nielsen K.F."/>
            <person name="Lyhne E.K."/>
            <person name="Kogle M.E."/>
            <person name="Kuo A."/>
            <person name="Riley R."/>
            <person name="Clum A."/>
            <person name="Nolan M."/>
            <person name="Lipzen A."/>
            <person name="Salamov A."/>
            <person name="Henrissat B."/>
            <person name="Wiebenga A."/>
            <person name="De vries R.P."/>
            <person name="Grigoriev I.V."/>
            <person name="Mortensen U.H."/>
            <person name="Andersen M.R."/>
            <person name="Baker S.E."/>
        </authorList>
    </citation>
    <scope>NUCLEOTIDE SEQUENCE [LARGE SCALE GENOMIC DNA]</scope>
    <source>
        <strain evidence="1 2">CBS 101889</strain>
    </source>
</reference>
<protein>
    <recommendedName>
        <fullName evidence="3">TPR-like protein</fullName>
    </recommendedName>
</protein>
<gene>
    <name evidence="1" type="ORF">BO97DRAFT_397508</name>
</gene>
<dbReference type="STRING" id="1450537.A0A395HMR5"/>
<evidence type="ECO:0000313" key="1">
    <source>
        <dbReference type="EMBL" id="RAL08713.1"/>
    </source>
</evidence>
<organism evidence="1 2">
    <name type="scientific">Aspergillus homomorphus (strain CBS 101889)</name>
    <dbReference type="NCBI Taxonomy" id="1450537"/>
    <lineage>
        <taxon>Eukaryota</taxon>
        <taxon>Fungi</taxon>
        <taxon>Dikarya</taxon>
        <taxon>Ascomycota</taxon>
        <taxon>Pezizomycotina</taxon>
        <taxon>Eurotiomycetes</taxon>
        <taxon>Eurotiomycetidae</taxon>
        <taxon>Eurotiales</taxon>
        <taxon>Aspergillaceae</taxon>
        <taxon>Aspergillus</taxon>
        <taxon>Aspergillus subgen. Circumdati</taxon>
    </lineage>
</organism>
<dbReference type="GeneID" id="37198435"/>
<keyword evidence="2" id="KW-1185">Reference proteome</keyword>
<accession>A0A395HMR5</accession>
<dbReference type="PANTHER" id="PTHR45588">
    <property type="entry name" value="TPR DOMAIN-CONTAINING PROTEIN"/>
    <property type="match status" value="1"/>
</dbReference>
<evidence type="ECO:0000313" key="2">
    <source>
        <dbReference type="Proteomes" id="UP000248961"/>
    </source>
</evidence>
<sequence>MADTSYYDLGTYTRTVTTTSPEAQTWFTRGWQWAYSFNHEEALRCFRLAVDHDACCALAHWGVAYALGPNYNKAWVLYDRADLATSIVGAHAALETALSLANDPSTNTTEAEKALIVALFARFPTTSSTTAADNAYDFPALNRAYATAMRTAHAAHPTDQDITALLAEALMCISPRGLWNLETGEPSGPHTVEARTLIEHAFTTQPSAQNNPTLCHLYIHLMEMSPYPEIAQRAADTLRGLTRDAAHLLHMPTHIDMAVGDYRKSIESNSAAILADEKYVAGCVAEGRTGRAVGGALYVAYRVHNVCAKLYSAFIAGQFAICMEAVHQLEAVVDEDTLRIKSPPVADWIEAFLGNRAHVLVRFGRWDEVLALPEPEDTEVYCSTFATVLYAKGVAYSALGRVQEAEEMQTRFEAARKNVPVSRIASLPSKQVDVLAVGAKMLHGELQYRRGEVDAAFETLKQGIELEDNLPYGDPPPWMQPVRHALGGLLLEQNRPAEAERVFREDLGMAEGFPRRKGRLNNVWGLHGLHECLVRQRKLDEARLIEPYRDLAVAAADVPIVASCYCRLTAVNAPAGGQTCCDC</sequence>
<name>A0A395HMR5_ASPHC</name>
<dbReference type="SUPFAM" id="SSF48452">
    <property type="entry name" value="TPR-like"/>
    <property type="match status" value="2"/>
</dbReference>